<evidence type="ECO:0000313" key="4">
    <source>
        <dbReference type="Proteomes" id="UP000606776"/>
    </source>
</evidence>
<evidence type="ECO:0000313" key="3">
    <source>
        <dbReference type="EMBL" id="MBE9235853.1"/>
    </source>
</evidence>
<proteinExistence type="predicted"/>
<comment type="caution">
    <text evidence="3">The sequence shown here is derived from an EMBL/GenBank/DDBJ whole genome shotgun (WGS) entry which is preliminary data.</text>
</comment>
<keyword evidence="1" id="KW-0233">DNA recombination</keyword>
<dbReference type="RefSeq" id="WP_193942343.1">
    <property type="nucleotide sequence ID" value="NZ_JADEWB010000026.1"/>
</dbReference>
<dbReference type="InterPro" id="IPR002104">
    <property type="entry name" value="Integrase_catalytic"/>
</dbReference>
<sequence>MSDIEQKLKAANGRLKANYCGVSIYKINKRLYIRGVFPPSPNSGKFEPHQQRISVASANPEGVKLAEKLAKKISIQLDAGTFNWGEWGDNHSPVTIGDWIIEFKKYYFQNKGDTLTTQDTWQTEYAQVLKHLPLDERLSPAFVKQAILATSPNTRTRKRYCQSLKVFCDFVGLQFDFKPYRGNYSTSKRTPRTLPDDRLIEEWYLKIKNPAWQWVYGMLATYGLRGHEVFFLNLDGLKSGQFYIEVLQGKTGYRIVYPFHPEWVEKFNLASCLLPEINCDRSNADIGHTITQYFWRQGLPFKPYDLRHAWAVRTLRQGLDITLAAQQMGHSLKVHTEIYHSWISADVHRAAFNKLFNK</sequence>
<dbReference type="SUPFAM" id="SSF56349">
    <property type="entry name" value="DNA breaking-rejoining enzymes"/>
    <property type="match status" value="1"/>
</dbReference>
<name>A0ABR9VBL2_9CYAN</name>
<keyword evidence="4" id="KW-1185">Reference proteome</keyword>
<evidence type="ECO:0000259" key="2">
    <source>
        <dbReference type="PROSITE" id="PS51898"/>
    </source>
</evidence>
<dbReference type="InterPro" id="IPR013762">
    <property type="entry name" value="Integrase-like_cat_sf"/>
</dbReference>
<dbReference type="EMBL" id="JADEWB010000026">
    <property type="protein sequence ID" value="MBE9235853.1"/>
    <property type="molecule type" value="Genomic_DNA"/>
</dbReference>
<evidence type="ECO:0000256" key="1">
    <source>
        <dbReference type="ARBA" id="ARBA00023172"/>
    </source>
</evidence>
<organism evidence="3 4">
    <name type="scientific">Sphaerospermopsis aphanizomenoides LEGE 00250</name>
    <dbReference type="NCBI Taxonomy" id="2777972"/>
    <lineage>
        <taxon>Bacteria</taxon>
        <taxon>Bacillati</taxon>
        <taxon>Cyanobacteriota</taxon>
        <taxon>Cyanophyceae</taxon>
        <taxon>Nostocales</taxon>
        <taxon>Aphanizomenonaceae</taxon>
        <taxon>Sphaerospermopsis</taxon>
        <taxon>Sphaerospermopsis aphanizomenoides</taxon>
    </lineage>
</organism>
<reference evidence="3 4" key="1">
    <citation type="submission" date="2020-10" db="EMBL/GenBank/DDBJ databases">
        <authorList>
            <person name="Castelo-Branco R."/>
            <person name="Eusebio N."/>
            <person name="Adriana R."/>
            <person name="Vieira A."/>
            <person name="Brugerolle De Fraissinette N."/>
            <person name="Rezende De Castro R."/>
            <person name="Schneider M.P."/>
            <person name="Vasconcelos V."/>
            <person name="Leao P.N."/>
        </authorList>
    </citation>
    <scope>NUCLEOTIDE SEQUENCE [LARGE SCALE GENOMIC DNA]</scope>
    <source>
        <strain evidence="3 4">LEGE 00250</strain>
    </source>
</reference>
<gene>
    <name evidence="3" type="ORF">IQ227_07330</name>
</gene>
<protein>
    <submittedName>
        <fullName evidence="3">Site-specific integrase</fullName>
    </submittedName>
</protein>
<feature type="domain" description="Tyr recombinase" evidence="2">
    <location>
        <begin position="189"/>
        <end position="353"/>
    </location>
</feature>
<dbReference type="InterPro" id="IPR011010">
    <property type="entry name" value="DNA_brk_join_enz"/>
</dbReference>
<dbReference type="PROSITE" id="PS51898">
    <property type="entry name" value="TYR_RECOMBINASE"/>
    <property type="match status" value="1"/>
</dbReference>
<dbReference type="Proteomes" id="UP000606776">
    <property type="component" value="Unassembled WGS sequence"/>
</dbReference>
<accession>A0ABR9VBL2</accession>
<dbReference type="Gene3D" id="1.10.443.10">
    <property type="entry name" value="Intergrase catalytic core"/>
    <property type="match status" value="1"/>
</dbReference>